<evidence type="ECO:0000256" key="2">
    <source>
        <dbReference type="ARBA" id="ARBA00022723"/>
    </source>
</evidence>
<protein>
    <submittedName>
        <fullName evidence="8">Uncharacterized protein</fullName>
    </submittedName>
</protein>
<dbReference type="PANTHER" id="PTHR31225">
    <property type="entry name" value="OS04G0344100 PROTEIN-RELATED"/>
    <property type="match status" value="1"/>
</dbReference>
<dbReference type="GO" id="GO:0010333">
    <property type="term" value="F:terpene synthase activity"/>
    <property type="evidence" value="ECO:0007669"/>
    <property type="project" value="InterPro"/>
</dbReference>
<dbReference type="Pfam" id="PF03936">
    <property type="entry name" value="Terpene_synth_C"/>
    <property type="match status" value="2"/>
</dbReference>
<evidence type="ECO:0000313" key="8">
    <source>
        <dbReference type="EMBL" id="PPS00631.1"/>
    </source>
</evidence>
<gene>
    <name evidence="8" type="ORF">GOBAR_AA20043</name>
</gene>
<evidence type="ECO:0000256" key="1">
    <source>
        <dbReference type="ARBA" id="ARBA00001946"/>
    </source>
</evidence>
<dbReference type="Gene3D" id="1.50.10.130">
    <property type="entry name" value="Terpene synthase, N-terminal domain"/>
    <property type="match status" value="1"/>
</dbReference>
<dbReference type="Gene3D" id="1.10.600.10">
    <property type="entry name" value="Farnesyl Diphosphate Synthase"/>
    <property type="match status" value="1"/>
</dbReference>
<feature type="domain" description="Terpene synthase N-terminal" evidence="6">
    <location>
        <begin position="24"/>
        <end position="196"/>
    </location>
</feature>
<dbReference type="Pfam" id="PF01397">
    <property type="entry name" value="Terpene_synth"/>
    <property type="match status" value="1"/>
</dbReference>
<dbReference type="GO" id="GO:0000287">
    <property type="term" value="F:magnesium ion binding"/>
    <property type="evidence" value="ECO:0007669"/>
    <property type="project" value="InterPro"/>
</dbReference>
<dbReference type="InterPro" id="IPR036965">
    <property type="entry name" value="Terpene_synth_N_sf"/>
</dbReference>
<evidence type="ECO:0000256" key="5">
    <source>
        <dbReference type="ARBA" id="ARBA00038405"/>
    </source>
</evidence>
<dbReference type="FunFam" id="1.50.10.130:FF:000001">
    <property type="entry name" value="Isoprene synthase, chloroplastic"/>
    <property type="match status" value="1"/>
</dbReference>
<name>A0A2P5XBB6_GOSBA</name>
<dbReference type="CDD" id="cd00684">
    <property type="entry name" value="Terpene_cyclase_plant_C1"/>
    <property type="match status" value="1"/>
</dbReference>
<evidence type="ECO:0000256" key="3">
    <source>
        <dbReference type="ARBA" id="ARBA00022842"/>
    </source>
</evidence>
<dbReference type="EMBL" id="KZ665261">
    <property type="protein sequence ID" value="PPS00631.1"/>
    <property type="molecule type" value="Genomic_DNA"/>
</dbReference>
<accession>A0A2P5XBB6</accession>
<dbReference type="AlphaFoldDB" id="A0A2P5XBB6"/>
<dbReference type="SUPFAM" id="SSF48576">
    <property type="entry name" value="Terpenoid synthases"/>
    <property type="match status" value="1"/>
</dbReference>
<evidence type="ECO:0000256" key="4">
    <source>
        <dbReference type="ARBA" id="ARBA00023239"/>
    </source>
</evidence>
<keyword evidence="3" id="KW-0460">Magnesium</keyword>
<evidence type="ECO:0000313" key="9">
    <source>
        <dbReference type="Proteomes" id="UP000239757"/>
    </source>
</evidence>
<dbReference type="InterPro" id="IPR044814">
    <property type="entry name" value="Terpene_cyclase_plant_C1"/>
</dbReference>
<dbReference type="GO" id="GO:0016102">
    <property type="term" value="P:diterpenoid biosynthetic process"/>
    <property type="evidence" value="ECO:0007669"/>
    <property type="project" value="InterPro"/>
</dbReference>
<dbReference type="SUPFAM" id="SSF48239">
    <property type="entry name" value="Terpenoid cyclases/Protein prenyltransferases"/>
    <property type="match status" value="1"/>
</dbReference>
<dbReference type="InterPro" id="IPR001906">
    <property type="entry name" value="Terpene_synth_N"/>
</dbReference>
<keyword evidence="2" id="KW-0479">Metal-binding</keyword>
<comment type="cofactor">
    <cofactor evidence="1">
        <name>Mg(2+)</name>
        <dbReference type="ChEBI" id="CHEBI:18420"/>
    </cofactor>
</comment>
<feature type="domain" description="Terpene synthase metal-binding" evidence="7">
    <location>
        <begin position="433"/>
        <end position="473"/>
    </location>
</feature>
<feature type="domain" description="Terpene synthase metal-binding" evidence="7">
    <location>
        <begin position="253"/>
        <end position="431"/>
    </location>
</feature>
<reference evidence="8 9" key="1">
    <citation type="submission" date="2015-01" db="EMBL/GenBank/DDBJ databases">
        <title>Genome of allotetraploid Gossypium barbadense reveals genomic plasticity and fiber elongation in cotton evolution.</title>
        <authorList>
            <person name="Chen X."/>
            <person name="Liu X."/>
            <person name="Zhao B."/>
            <person name="Zheng H."/>
            <person name="Hu Y."/>
            <person name="Lu G."/>
            <person name="Yang C."/>
            <person name="Chen J."/>
            <person name="Shan C."/>
            <person name="Zhang L."/>
            <person name="Zhou Y."/>
            <person name="Wang L."/>
            <person name="Guo W."/>
            <person name="Bai Y."/>
            <person name="Ruan J."/>
            <person name="Shangguan X."/>
            <person name="Mao Y."/>
            <person name="Jiang J."/>
            <person name="Zhu Y."/>
            <person name="Lei J."/>
            <person name="Kang H."/>
            <person name="Chen S."/>
            <person name="He X."/>
            <person name="Wang R."/>
            <person name="Wang Y."/>
            <person name="Chen J."/>
            <person name="Wang L."/>
            <person name="Yu S."/>
            <person name="Wang B."/>
            <person name="Wei J."/>
            <person name="Song S."/>
            <person name="Lu X."/>
            <person name="Gao Z."/>
            <person name="Gu W."/>
            <person name="Deng X."/>
            <person name="Ma D."/>
            <person name="Wang S."/>
            <person name="Liang W."/>
            <person name="Fang L."/>
            <person name="Cai C."/>
            <person name="Zhu X."/>
            <person name="Zhou B."/>
            <person name="Zhang Y."/>
            <person name="Chen Z."/>
            <person name="Xu S."/>
            <person name="Zhu R."/>
            <person name="Wang S."/>
            <person name="Zhang T."/>
            <person name="Zhao G."/>
        </authorList>
    </citation>
    <scope>NUCLEOTIDE SEQUENCE [LARGE SCALE GENOMIC DNA]</scope>
    <source>
        <strain evidence="9">cv. Xinhai21</strain>
        <tissue evidence="8">Leaf</tissue>
    </source>
</reference>
<dbReference type="InterPro" id="IPR008930">
    <property type="entry name" value="Terpenoid_cyclase/PrenylTrfase"/>
</dbReference>
<proteinExistence type="inferred from homology"/>
<dbReference type="Proteomes" id="UP000239757">
    <property type="component" value="Unassembled WGS sequence"/>
</dbReference>
<comment type="similarity">
    <text evidence="5">Belongs to the terpene synthase family. Tpsa subfamily.</text>
</comment>
<dbReference type="SFLD" id="SFLDG01019">
    <property type="entry name" value="Terpene_Cyclase_Like_1_C_Termi"/>
    <property type="match status" value="1"/>
</dbReference>
<evidence type="ECO:0000259" key="6">
    <source>
        <dbReference type="Pfam" id="PF01397"/>
    </source>
</evidence>
<dbReference type="PANTHER" id="PTHR31225:SF93">
    <property type="entry name" value="ALPHA-HUMULENE_(-)-(E)-BETA-CARYOPHYLLENE SYNTHASE"/>
    <property type="match status" value="1"/>
</dbReference>
<keyword evidence="4" id="KW-0456">Lyase</keyword>
<dbReference type="OrthoDB" id="950038at2759"/>
<organism evidence="8 9">
    <name type="scientific">Gossypium barbadense</name>
    <name type="common">Sea Island cotton</name>
    <name type="synonym">Hibiscus barbadensis</name>
    <dbReference type="NCBI Taxonomy" id="3634"/>
    <lineage>
        <taxon>Eukaryota</taxon>
        <taxon>Viridiplantae</taxon>
        <taxon>Streptophyta</taxon>
        <taxon>Embryophyta</taxon>
        <taxon>Tracheophyta</taxon>
        <taxon>Spermatophyta</taxon>
        <taxon>Magnoliopsida</taxon>
        <taxon>eudicotyledons</taxon>
        <taxon>Gunneridae</taxon>
        <taxon>Pentapetalae</taxon>
        <taxon>rosids</taxon>
        <taxon>malvids</taxon>
        <taxon>Malvales</taxon>
        <taxon>Malvaceae</taxon>
        <taxon>Malvoideae</taxon>
        <taxon>Gossypium</taxon>
    </lineage>
</organism>
<dbReference type="InterPro" id="IPR050148">
    <property type="entry name" value="Terpene_synthase-like"/>
</dbReference>
<dbReference type="InterPro" id="IPR008949">
    <property type="entry name" value="Isoprenoid_synthase_dom_sf"/>
</dbReference>
<dbReference type="SFLD" id="SFLDS00005">
    <property type="entry name" value="Isoprenoid_Synthase_Type_I"/>
    <property type="match status" value="1"/>
</dbReference>
<sequence>MAVQVQGSVSSPMDRPLANYPPDIWGDRFLTLSFDISELESCSRQVEVLKETVKDMLMASTTDPIRNIFLIYSLCRLGVSYHFETEVEQQLAHRFDTLSKLIHNNDYDLHTIAVMFQVFRSHGYNMPSHAFNKFKYENGKFNVNDTKGMISLYEAAQFRINGEHNLDEAFSFTTSHLKSMASRSSPHYAQYIENALYRPYHRGVPRLEARQYICFYEKDEVSNDTLLKFAKYDFNRIQMILQQEVSNLRSWWKEGNLESKLPYVRHRIVEFFFYAAGFNFEPRYACARNIQTKLTFIIGIIDDTYDAYGTYEELQHFTEAMRRFDVGVMDKLPTDNFKLVYETILKFHDEAEEKVRKEGRSYGVFYTKNEFKKLAEAYFVEASWAHRSYVSTFDEYMETALKSSAAIVSVCQAFIGMEEADETAYQWLINTDNKDEEKRGLVCGTSCYMKQYGVTRKEAVEAYSEMIEVAWKDMNEACLKPMPVSNKIALRALSFARSMDVFYKEGDGFGSPEKSMKDLIAKLLIQPIPL</sequence>
<dbReference type="InterPro" id="IPR005630">
    <property type="entry name" value="Terpene_synthase_metal-bd"/>
</dbReference>
<evidence type="ECO:0000259" key="7">
    <source>
        <dbReference type="Pfam" id="PF03936"/>
    </source>
</evidence>
<dbReference type="InterPro" id="IPR034741">
    <property type="entry name" value="Terpene_cyclase-like_1_C"/>
</dbReference>